<feature type="non-terminal residue" evidence="5">
    <location>
        <position position="349"/>
    </location>
</feature>
<dbReference type="GO" id="GO:0008270">
    <property type="term" value="F:zinc ion binding"/>
    <property type="evidence" value="ECO:0007669"/>
    <property type="project" value="UniProtKB-KW"/>
</dbReference>
<feature type="compositionally biased region" description="Basic and acidic residues" evidence="2">
    <location>
        <begin position="214"/>
        <end position="223"/>
    </location>
</feature>
<evidence type="ECO:0000313" key="6">
    <source>
        <dbReference type="Proteomes" id="UP001497623"/>
    </source>
</evidence>
<feature type="signal peptide" evidence="3">
    <location>
        <begin position="1"/>
        <end position="20"/>
    </location>
</feature>
<feature type="compositionally biased region" description="Polar residues" evidence="2">
    <location>
        <begin position="252"/>
        <end position="275"/>
    </location>
</feature>
<feature type="domain" description="CCHC-type" evidence="4">
    <location>
        <begin position="285"/>
        <end position="301"/>
    </location>
</feature>
<keyword evidence="3" id="KW-0732">Signal</keyword>
<dbReference type="PROSITE" id="PS50158">
    <property type="entry name" value="ZF_CCHC"/>
    <property type="match status" value="1"/>
</dbReference>
<feature type="compositionally biased region" description="Low complexity" evidence="2">
    <location>
        <begin position="226"/>
        <end position="235"/>
    </location>
</feature>
<dbReference type="AlphaFoldDB" id="A0AAV2RQP9"/>
<protein>
    <recommendedName>
        <fullName evidence="4">CCHC-type domain-containing protein</fullName>
    </recommendedName>
</protein>
<evidence type="ECO:0000259" key="4">
    <source>
        <dbReference type="PROSITE" id="PS50158"/>
    </source>
</evidence>
<feature type="chain" id="PRO_5043595592" description="CCHC-type domain-containing protein" evidence="3">
    <location>
        <begin position="21"/>
        <end position="349"/>
    </location>
</feature>
<organism evidence="5 6">
    <name type="scientific">Meganyctiphanes norvegica</name>
    <name type="common">Northern krill</name>
    <name type="synonym">Thysanopoda norvegica</name>
    <dbReference type="NCBI Taxonomy" id="48144"/>
    <lineage>
        <taxon>Eukaryota</taxon>
        <taxon>Metazoa</taxon>
        <taxon>Ecdysozoa</taxon>
        <taxon>Arthropoda</taxon>
        <taxon>Crustacea</taxon>
        <taxon>Multicrustacea</taxon>
        <taxon>Malacostraca</taxon>
        <taxon>Eumalacostraca</taxon>
        <taxon>Eucarida</taxon>
        <taxon>Euphausiacea</taxon>
        <taxon>Euphausiidae</taxon>
        <taxon>Meganyctiphanes</taxon>
    </lineage>
</organism>
<keyword evidence="1" id="KW-0863">Zinc-finger</keyword>
<keyword evidence="1" id="KW-0862">Zinc</keyword>
<dbReference type="GO" id="GO:0003676">
    <property type="term" value="F:nucleic acid binding"/>
    <property type="evidence" value="ECO:0007669"/>
    <property type="project" value="InterPro"/>
</dbReference>
<gene>
    <name evidence="5" type="ORF">MNOR_LOCUS28067</name>
</gene>
<keyword evidence="6" id="KW-1185">Reference proteome</keyword>
<dbReference type="EMBL" id="CAXKWB010030342">
    <property type="protein sequence ID" value="CAL4137346.1"/>
    <property type="molecule type" value="Genomic_DNA"/>
</dbReference>
<proteinExistence type="predicted"/>
<dbReference type="Proteomes" id="UP001497623">
    <property type="component" value="Unassembled WGS sequence"/>
</dbReference>
<reference evidence="5 6" key="1">
    <citation type="submission" date="2024-05" db="EMBL/GenBank/DDBJ databases">
        <authorList>
            <person name="Wallberg A."/>
        </authorList>
    </citation>
    <scope>NUCLEOTIDE SEQUENCE [LARGE SCALE GENOMIC DNA]</scope>
</reference>
<dbReference type="InterPro" id="IPR001878">
    <property type="entry name" value="Znf_CCHC"/>
</dbReference>
<evidence type="ECO:0000256" key="2">
    <source>
        <dbReference type="SAM" id="MobiDB-lite"/>
    </source>
</evidence>
<evidence type="ECO:0000256" key="3">
    <source>
        <dbReference type="SAM" id="SignalP"/>
    </source>
</evidence>
<name>A0AAV2RQP9_MEGNR</name>
<accession>A0AAV2RQP9</accession>
<comment type="caution">
    <text evidence="5">The sequence shown here is derived from an EMBL/GenBank/DDBJ whole genome shotgun (WGS) entry which is preliminary data.</text>
</comment>
<keyword evidence="1" id="KW-0479">Metal-binding</keyword>
<feature type="region of interest" description="Disordered" evidence="2">
    <location>
        <begin position="201"/>
        <end position="277"/>
    </location>
</feature>
<evidence type="ECO:0000256" key="1">
    <source>
        <dbReference type="PROSITE-ProRule" id="PRU00047"/>
    </source>
</evidence>
<sequence length="349" mass="38645">MCASFPGGTTCLCLILFVMASQFASKSQQTLKTPQILQDEESYLEWKEDLLVWELFTDLEKKKRGPAVYLTLSGHARDCVRDLELAEIGGEDGVKKIVAKLDKVFLKDKDTQTFVAFETFYNYRRSSGVSITDFLVEFEYLCHRLGKQEITLPQGVWAFLLLKASNISTENERLACATCQGLSYENMKACILKIFGDPASDNGGSEAPSIKSEPVLKTEHEDALQSSWRGGWQSRGRNRGSRGRGYGGGWSNMDTSRGTVGSKSYSDPANGQRSNPVGKDGRVLKCFRCGSDKHFARYCNQSHDNSSRHEVHIVLLNSGPEMSTLVRESLGMGVLDSACTRTVTGLVMV</sequence>
<evidence type="ECO:0000313" key="5">
    <source>
        <dbReference type="EMBL" id="CAL4137346.1"/>
    </source>
</evidence>